<name>A0A1K1R5U9_9BACT</name>
<evidence type="ECO:0000313" key="5">
    <source>
        <dbReference type="EMBL" id="SFW66990.1"/>
    </source>
</evidence>
<gene>
    <name evidence="5" type="ORF">SAMN05661012_03384</name>
    <name evidence="6" type="ORF">SR876_01300</name>
</gene>
<dbReference type="Gene3D" id="1.10.10.60">
    <property type="entry name" value="Homeodomain-like"/>
    <property type="match status" value="1"/>
</dbReference>
<keyword evidence="3" id="KW-0804">Transcription</keyword>
<dbReference type="Proteomes" id="UP001326715">
    <property type="component" value="Chromosome"/>
</dbReference>
<dbReference type="Proteomes" id="UP000183788">
    <property type="component" value="Unassembled WGS sequence"/>
</dbReference>
<reference evidence="6 8" key="2">
    <citation type="submission" date="2023-11" db="EMBL/GenBank/DDBJ databases">
        <title>MicrobeMod: A computational toolkit for identifying prokaryotic methylation and restriction-modification with nanopore sequencing.</title>
        <authorList>
            <person name="Crits-Christoph A."/>
            <person name="Kang S.C."/>
            <person name="Lee H."/>
            <person name="Ostrov N."/>
        </authorList>
    </citation>
    <scope>NUCLEOTIDE SEQUENCE [LARGE SCALE GENOMIC DNA]</scope>
    <source>
        <strain evidence="6 8">ATCC 23090</strain>
    </source>
</reference>
<dbReference type="PANTHER" id="PTHR46796:SF13">
    <property type="entry name" value="HTH-TYPE TRANSCRIPTIONAL ACTIVATOR RHAS"/>
    <property type="match status" value="1"/>
</dbReference>
<evidence type="ECO:0000313" key="7">
    <source>
        <dbReference type="Proteomes" id="UP000183788"/>
    </source>
</evidence>
<dbReference type="SUPFAM" id="SSF46689">
    <property type="entry name" value="Homeodomain-like"/>
    <property type="match status" value="1"/>
</dbReference>
<protein>
    <submittedName>
        <fullName evidence="5">Helix-turn-helix domain-containing protein</fullName>
    </submittedName>
</protein>
<evidence type="ECO:0000313" key="8">
    <source>
        <dbReference type="Proteomes" id="UP001326715"/>
    </source>
</evidence>
<dbReference type="GO" id="GO:0043565">
    <property type="term" value="F:sequence-specific DNA binding"/>
    <property type="evidence" value="ECO:0007669"/>
    <property type="project" value="InterPro"/>
</dbReference>
<dbReference type="InterPro" id="IPR050204">
    <property type="entry name" value="AraC_XylS_family_regulators"/>
</dbReference>
<dbReference type="EMBL" id="CP140154">
    <property type="protein sequence ID" value="WQG90117.1"/>
    <property type="molecule type" value="Genomic_DNA"/>
</dbReference>
<dbReference type="SMART" id="SM00342">
    <property type="entry name" value="HTH_ARAC"/>
    <property type="match status" value="1"/>
</dbReference>
<accession>A0A1K1R5U9</accession>
<keyword evidence="8" id="KW-1185">Reference proteome</keyword>
<dbReference type="OrthoDB" id="655946at2"/>
<evidence type="ECO:0000256" key="1">
    <source>
        <dbReference type="ARBA" id="ARBA00023015"/>
    </source>
</evidence>
<keyword evidence="1" id="KW-0805">Transcription regulation</keyword>
<dbReference type="PROSITE" id="PS01124">
    <property type="entry name" value="HTH_ARAC_FAMILY_2"/>
    <property type="match status" value="1"/>
</dbReference>
<sequence length="276" mass="32642">MLLNNIKPSAPLQSFVRFYRIIDFDFTMDTDDIIQVKAYRPRIEHCLQFTPFDCEKVNYSDGKSISHKVALFGQQTVMSHRKVGKRFLNFQIVFQPGVLSSFLRISMDELSNIYIDAELFFGTHLHNVNEQLALCRNYQEMIGIVELFLTAQLRLRNTALHPVNRIAQYLLTNVSNRKIEWFASQANLSYRQFDRAFKNNTGITPKDFRKLIQLDYAYLQKNRFPDKDWLSIALDSGFYDYQHLSRNYQQFIGHSPTEFYKLEQQAPERRFGDFEQ</sequence>
<reference evidence="5 7" key="1">
    <citation type="submission" date="2016-11" db="EMBL/GenBank/DDBJ databases">
        <authorList>
            <person name="Jaros S."/>
            <person name="Januszkiewicz K."/>
            <person name="Wedrychowicz H."/>
        </authorList>
    </citation>
    <scope>NUCLEOTIDE SEQUENCE [LARGE SCALE GENOMIC DNA]</scope>
    <source>
        <strain evidence="5 7">DSM 784</strain>
    </source>
</reference>
<dbReference type="AlphaFoldDB" id="A0A1K1R5U9"/>
<dbReference type="STRING" id="1004.SAMN05661012_03384"/>
<dbReference type="Pfam" id="PF12833">
    <property type="entry name" value="HTH_18"/>
    <property type="match status" value="1"/>
</dbReference>
<dbReference type="EMBL" id="FPIZ01000010">
    <property type="protein sequence ID" value="SFW66990.1"/>
    <property type="molecule type" value="Genomic_DNA"/>
</dbReference>
<dbReference type="InterPro" id="IPR018060">
    <property type="entry name" value="HTH_AraC"/>
</dbReference>
<evidence type="ECO:0000259" key="4">
    <source>
        <dbReference type="PROSITE" id="PS01124"/>
    </source>
</evidence>
<proteinExistence type="predicted"/>
<organism evidence="5 7">
    <name type="scientific">Chitinophaga sancti</name>
    <dbReference type="NCBI Taxonomy" id="1004"/>
    <lineage>
        <taxon>Bacteria</taxon>
        <taxon>Pseudomonadati</taxon>
        <taxon>Bacteroidota</taxon>
        <taxon>Chitinophagia</taxon>
        <taxon>Chitinophagales</taxon>
        <taxon>Chitinophagaceae</taxon>
        <taxon>Chitinophaga</taxon>
    </lineage>
</organism>
<dbReference type="PANTHER" id="PTHR46796">
    <property type="entry name" value="HTH-TYPE TRANSCRIPTIONAL ACTIVATOR RHAS-RELATED"/>
    <property type="match status" value="1"/>
</dbReference>
<evidence type="ECO:0000313" key="6">
    <source>
        <dbReference type="EMBL" id="WQG90117.1"/>
    </source>
</evidence>
<dbReference type="GO" id="GO:0003700">
    <property type="term" value="F:DNA-binding transcription factor activity"/>
    <property type="evidence" value="ECO:0007669"/>
    <property type="project" value="InterPro"/>
</dbReference>
<evidence type="ECO:0000256" key="2">
    <source>
        <dbReference type="ARBA" id="ARBA00023125"/>
    </source>
</evidence>
<feature type="domain" description="HTH araC/xylS-type" evidence="4">
    <location>
        <begin position="164"/>
        <end position="262"/>
    </location>
</feature>
<dbReference type="InterPro" id="IPR009057">
    <property type="entry name" value="Homeodomain-like_sf"/>
</dbReference>
<keyword evidence="2" id="KW-0238">DNA-binding</keyword>
<evidence type="ECO:0000256" key="3">
    <source>
        <dbReference type="ARBA" id="ARBA00023163"/>
    </source>
</evidence>